<name>A0A914C959_9BILA</name>
<reference evidence="3" key="1">
    <citation type="submission" date="2022-11" db="UniProtKB">
        <authorList>
            <consortium name="WormBaseParasite"/>
        </authorList>
    </citation>
    <scope>IDENTIFICATION</scope>
</reference>
<protein>
    <submittedName>
        <fullName evidence="3">Methyltransferase type 11 domain-containing protein</fullName>
    </submittedName>
</protein>
<dbReference type="Proteomes" id="UP000887540">
    <property type="component" value="Unplaced"/>
</dbReference>
<sequence>MPSLKSLLGFNQDEEEIPFGMSWIVEILQHVIPTRTYVENFLKWGASHIIGIDSNENMIELCKSKFEGDSKLEFHVHSAIDMPYNEEFDLATSLFALQFMENFNELEKTLTNIQKALKPGGEFLAFVPHGRPDIHFTDEAGKKFGAYLKPASHPPPDGSRVKIIFYDKEEIIGDADATFFYVETYERLLRKAGFSKIEWIEPYIEPKFIAKYGEEFFQCIKDPPRDLLLYAIKG</sequence>
<evidence type="ECO:0000313" key="3">
    <source>
        <dbReference type="WBParaSite" id="ACRNAN_Path_635.g2352.t1"/>
    </source>
</evidence>
<dbReference type="AlphaFoldDB" id="A0A914C959"/>
<dbReference type="InterPro" id="IPR013216">
    <property type="entry name" value="Methyltransf_11"/>
</dbReference>
<dbReference type="InterPro" id="IPR029063">
    <property type="entry name" value="SAM-dependent_MTases_sf"/>
</dbReference>
<organism evidence="2 3">
    <name type="scientific">Acrobeloides nanus</name>
    <dbReference type="NCBI Taxonomy" id="290746"/>
    <lineage>
        <taxon>Eukaryota</taxon>
        <taxon>Metazoa</taxon>
        <taxon>Ecdysozoa</taxon>
        <taxon>Nematoda</taxon>
        <taxon>Chromadorea</taxon>
        <taxon>Rhabditida</taxon>
        <taxon>Tylenchina</taxon>
        <taxon>Cephalobomorpha</taxon>
        <taxon>Cephaloboidea</taxon>
        <taxon>Cephalobidae</taxon>
        <taxon>Acrobeloides</taxon>
    </lineage>
</organism>
<proteinExistence type="predicted"/>
<dbReference type="SUPFAM" id="SSF53335">
    <property type="entry name" value="S-adenosyl-L-methionine-dependent methyltransferases"/>
    <property type="match status" value="1"/>
</dbReference>
<dbReference type="PANTHER" id="PTHR43861">
    <property type="entry name" value="TRANS-ACONITATE 2-METHYLTRANSFERASE-RELATED"/>
    <property type="match status" value="1"/>
</dbReference>
<keyword evidence="2" id="KW-1185">Reference proteome</keyword>
<dbReference type="CDD" id="cd02440">
    <property type="entry name" value="AdoMet_MTases"/>
    <property type="match status" value="1"/>
</dbReference>
<dbReference type="Gene3D" id="3.40.50.150">
    <property type="entry name" value="Vaccinia Virus protein VP39"/>
    <property type="match status" value="1"/>
</dbReference>
<dbReference type="PANTHER" id="PTHR43861:SF1">
    <property type="entry name" value="TRANS-ACONITATE 2-METHYLTRANSFERASE"/>
    <property type="match status" value="1"/>
</dbReference>
<dbReference type="Pfam" id="PF08241">
    <property type="entry name" value="Methyltransf_11"/>
    <property type="match status" value="1"/>
</dbReference>
<accession>A0A914C959</accession>
<feature type="domain" description="Methyltransferase type 11" evidence="1">
    <location>
        <begin position="39"/>
        <end position="124"/>
    </location>
</feature>
<evidence type="ECO:0000313" key="2">
    <source>
        <dbReference type="Proteomes" id="UP000887540"/>
    </source>
</evidence>
<dbReference type="GO" id="GO:0008757">
    <property type="term" value="F:S-adenosylmethionine-dependent methyltransferase activity"/>
    <property type="evidence" value="ECO:0007669"/>
    <property type="project" value="InterPro"/>
</dbReference>
<dbReference type="WBParaSite" id="ACRNAN_Path_635.g2352.t1">
    <property type="protein sequence ID" value="ACRNAN_Path_635.g2352.t1"/>
    <property type="gene ID" value="ACRNAN_Path_635.g2352"/>
</dbReference>
<evidence type="ECO:0000259" key="1">
    <source>
        <dbReference type="Pfam" id="PF08241"/>
    </source>
</evidence>